<dbReference type="EMBL" id="CP001843">
    <property type="protein sequence ID" value="AEF85525.1"/>
    <property type="molecule type" value="Genomic_DNA"/>
</dbReference>
<dbReference type="HOGENOM" id="CLU_1170086_0_0_12"/>
<dbReference type="eggNOG" id="COG3706">
    <property type="taxonomic scope" value="Bacteria"/>
</dbReference>
<organism evidence="1 2">
    <name type="scientific">Treponema primitia (strain ATCC BAA-887 / DSM 12427 / ZAS-2)</name>
    <dbReference type="NCBI Taxonomy" id="545694"/>
    <lineage>
        <taxon>Bacteria</taxon>
        <taxon>Pseudomonadati</taxon>
        <taxon>Spirochaetota</taxon>
        <taxon>Spirochaetia</taxon>
        <taxon>Spirochaetales</taxon>
        <taxon>Treponemataceae</taxon>
        <taxon>Treponema</taxon>
    </lineage>
</organism>
<evidence type="ECO:0000313" key="1">
    <source>
        <dbReference type="EMBL" id="AEF85525.1"/>
    </source>
</evidence>
<dbReference type="RefSeq" id="WP_015707972.1">
    <property type="nucleotide sequence ID" value="NC_015578.1"/>
</dbReference>
<gene>
    <name evidence="1" type="ordered locus">TREPR_2218</name>
</gene>
<protein>
    <submittedName>
        <fullName evidence="1">Uncharacterized protein</fullName>
    </submittedName>
</protein>
<dbReference type="KEGG" id="tpi:TREPR_2218"/>
<reference evidence="2" key="1">
    <citation type="submission" date="2009-12" db="EMBL/GenBank/DDBJ databases">
        <title>Complete sequence of Treponema primitia strain ZAS-2.</title>
        <authorList>
            <person name="Tetu S.G."/>
            <person name="Matson E."/>
            <person name="Ren Q."/>
            <person name="Seshadri R."/>
            <person name="Elbourne L."/>
            <person name="Hassan K.A."/>
            <person name="Durkin A."/>
            <person name="Radune D."/>
            <person name="Mohamoud Y."/>
            <person name="Shay R."/>
            <person name="Jin S."/>
            <person name="Zhang X."/>
            <person name="Lucey K."/>
            <person name="Ballor N.R."/>
            <person name="Ottesen E."/>
            <person name="Rosenthal R."/>
            <person name="Allen A."/>
            <person name="Leadbetter J.R."/>
            <person name="Paulsen I.T."/>
        </authorList>
    </citation>
    <scope>NUCLEOTIDE SEQUENCE [LARGE SCALE GENOMIC DNA]</scope>
    <source>
        <strain evidence="2">ATCC BAA-887 / DSM 12427 / ZAS-2</strain>
    </source>
</reference>
<dbReference type="OrthoDB" id="359116at2"/>
<dbReference type="Proteomes" id="UP000009223">
    <property type="component" value="Chromosome"/>
</dbReference>
<evidence type="ECO:0000313" key="2">
    <source>
        <dbReference type="Proteomes" id="UP000009223"/>
    </source>
</evidence>
<accession>F5YII5</accession>
<dbReference type="AlphaFoldDB" id="F5YII5"/>
<dbReference type="STRING" id="545694.TREPR_2218"/>
<proteinExistence type="predicted"/>
<sequence length="245" mass="27663">MKLLAVLGSDELLSLLSQNIKPLGFDVIRYHHVLKAMDNVEEIEPATIIINAKDYPRHWKTMVQFVRYYHPKAECPIILLKGQNFPLEEASKAFYLGVSGIVSEDLTRPSEVDQLQRILSRYIKLEDKRGATRYHIEDPKEVGICVVNPLDKALITGRANTLSATGISFAPDASSVLDNLSENMEISECSLRIGEDIITPICRIVRTSPDMSLEFIFFPNVDRILLDNYLEALPMQELKTMQAEG</sequence>
<reference evidence="1 2" key="2">
    <citation type="journal article" date="2011" name="ISME J.">
        <title>RNA-seq reveals cooperative metabolic interactions between two termite-gut spirochete species in co-culture.</title>
        <authorList>
            <person name="Rosenthal A.Z."/>
            <person name="Matson E.G."/>
            <person name="Eldar A."/>
            <person name="Leadbetter J.R."/>
        </authorList>
    </citation>
    <scope>NUCLEOTIDE SEQUENCE [LARGE SCALE GENOMIC DNA]</scope>
    <source>
        <strain evidence="2">ATCC BAA-887 / DSM 12427 / ZAS-2</strain>
    </source>
</reference>
<keyword evidence="2" id="KW-1185">Reference proteome</keyword>
<name>F5YII5_TREPZ</name>